<name>A0A2M8EPW3_9BACT</name>
<feature type="transmembrane region" description="Helical" evidence="1">
    <location>
        <begin position="77"/>
        <end position="93"/>
    </location>
</feature>
<feature type="transmembrane region" description="Helical" evidence="1">
    <location>
        <begin position="48"/>
        <end position="70"/>
    </location>
</feature>
<dbReference type="Proteomes" id="UP000230251">
    <property type="component" value="Unassembled WGS sequence"/>
</dbReference>
<feature type="transmembrane region" description="Helical" evidence="1">
    <location>
        <begin position="20"/>
        <end position="42"/>
    </location>
</feature>
<evidence type="ECO:0000313" key="2">
    <source>
        <dbReference type="EMBL" id="PJC24776.1"/>
    </source>
</evidence>
<accession>A0A2M8EPW3</accession>
<gene>
    <name evidence="2" type="ORF">CO057_00905</name>
</gene>
<keyword evidence="1" id="KW-1133">Transmembrane helix</keyword>
<dbReference type="AlphaFoldDB" id="A0A2M8EPW3"/>
<organism evidence="2 3">
    <name type="scientific">Candidatus Uhrbacteria bacterium CG_4_9_14_0_2_um_filter_41_50</name>
    <dbReference type="NCBI Taxonomy" id="1975031"/>
    <lineage>
        <taxon>Bacteria</taxon>
        <taxon>Candidatus Uhriibacteriota</taxon>
    </lineage>
</organism>
<sequence length="124" mass="13549">MDNVGTLMPKGTKRNTGLTIWLWLMVIAGVIGVLSNLSLVLTGLDVGYSAWALVILGLLGITNLVLISWIFKWQIKGFQGLIVTAVIAIVINLTQGAGIWAVIFGVLSPAILYLFMKSQWKMFK</sequence>
<evidence type="ECO:0000313" key="3">
    <source>
        <dbReference type="Proteomes" id="UP000230251"/>
    </source>
</evidence>
<proteinExistence type="predicted"/>
<comment type="caution">
    <text evidence="2">The sequence shown here is derived from an EMBL/GenBank/DDBJ whole genome shotgun (WGS) entry which is preliminary data.</text>
</comment>
<keyword evidence="1" id="KW-0812">Transmembrane</keyword>
<keyword evidence="1" id="KW-0472">Membrane</keyword>
<dbReference type="EMBL" id="PFSI01000018">
    <property type="protein sequence ID" value="PJC24776.1"/>
    <property type="molecule type" value="Genomic_DNA"/>
</dbReference>
<reference evidence="3" key="1">
    <citation type="submission" date="2017-09" db="EMBL/GenBank/DDBJ databases">
        <title>Depth-based differentiation of microbial function through sediment-hosted aquifers and enrichment of novel symbionts in the deep terrestrial subsurface.</title>
        <authorList>
            <person name="Probst A.J."/>
            <person name="Ladd B."/>
            <person name="Jarett J.K."/>
            <person name="Geller-Mcgrath D.E."/>
            <person name="Sieber C.M.K."/>
            <person name="Emerson J.B."/>
            <person name="Anantharaman K."/>
            <person name="Thomas B.C."/>
            <person name="Malmstrom R."/>
            <person name="Stieglmeier M."/>
            <person name="Klingl A."/>
            <person name="Woyke T."/>
            <person name="Ryan C.M."/>
            <person name="Banfield J.F."/>
        </authorList>
    </citation>
    <scope>NUCLEOTIDE SEQUENCE [LARGE SCALE GENOMIC DNA]</scope>
</reference>
<evidence type="ECO:0000256" key="1">
    <source>
        <dbReference type="SAM" id="Phobius"/>
    </source>
</evidence>
<protein>
    <submittedName>
        <fullName evidence="2">Uncharacterized protein</fullName>
    </submittedName>
</protein>